<reference evidence="2 3" key="1">
    <citation type="submission" date="2011-08" db="EMBL/GenBank/DDBJ databases">
        <title>The Genome Sequence of Alistipes indistinctus YIT 12060.</title>
        <authorList>
            <consortium name="The Broad Institute Genome Sequencing Platform"/>
            <person name="Earl A."/>
            <person name="Ward D."/>
            <person name="Feldgarden M."/>
            <person name="Gevers D."/>
            <person name="Morotomi M."/>
            <person name="Young S.K."/>
            <person name="Zeng Q."/>
            <person name="Gargeya S."/>
            <person name="Fitzgerald M."/>
            <person name="Haas B."/>
            <person name="Abouelleil A."/>
            <person name="Alvarado L."/>
            <person name="Arachchi H.M."/>
            <person name="Berlin A."/>
            <person name="Brown A."/>
            <person name="Chapman S.B."/>
            <person name="Chen Z."/>
            <person name="Dunbar C."/>
            <person name="Freedman E."/>
            <person name="Gearin G."/>
            <person name="Gellesch M."/>
            <person name="Goldberg J."/>
            <person name="Griggs A."/>
            <person name="Gujja S."/>
            <person name="Heiman D."/>
            <person name="Howarth C."/>
            <person name="Larson L."/>
            <person name="Lui A."/>
            <person name="MacDonald P.J.P."/>
            <person name="Montmayeur A."/>
            <person name="Murphy C."/>
            <person name="Neiman D."/>
            <person name="Pearson M."/>
            <person name="Priest M."/>
            <person name="Roberts A."/>
            <person name="Saif S."/>
            <person name="Shea T."/>
            <person name="Shenoy N."/>
            <person name="Sisk P."/>
            <person name="Stolte C."/>
            <person name="Sykes S."/>
            <person name="Wortman J."/>
            <person name="Nusbaum C."/>
            <person name="Birren B."/>
        </authorList>
    </citation>
    <scope>NUCLEOTIDE SEQUENCE [LARGE SCALE GENOMIC DNA]</scope>
    <source>
        <strain evidence="2 3">YIT 12060</strain>
    </source>
</reference>
<proteinExistence type="predicted"/>
<evidence type="ECO:0000313" key="3">
    <source>
        <dbReference type="Proteomes" id="UP000006008"/>
    </source>
</evidence>
<organism evidence="2 3">
    <name type="scientific">Alistipes indistinctus YIT 12060</name>
    <dbReference type="NCBI Taxonomy" id="742725"/>
    <lineage>
        <taxon>Bacteria</taxon>
        <taxon>Pseudomonadati</taxon>
        <taxon>Bacteroidota</taxon>
        <taxon>Bacteroidia</taxon>
        <taxon>Bacteroidales</taxon>
        <taxon>Rikenellaceae</taxon>
        <taxon>Alistipes</taxon>
    </lineage>
</organism>
<feature type="transmembrane region" description="Helical" evidence="1">
    <location>
        <begin position="6"/>
        <end position="23"/>
    </location>
</feature>
<dbReference type="Proteomes" id="UP000006008">
    <property type="component" value="Unassembled WGS sequence"/>
</dbReference>
<dbReference type="EMBL" id="ADLD01000009">
    <property type="protein sequence ID" value="EHB92474.1"/>
    <property type="molecule type" value="Genomic_DNA"/>
</dbReference>
<keyword evidence="1" id="KW-1133">Transmembrane helix</keyword>
<accession>G5H7M5</accession>
<keyword evidence="1" id="KW-0812">Transmembrane</keyword>
<sequence>MNFNKEYYNVLYLLFAILVRIAAGSCRERLTLIYLVAPYNLPFMILPQFCESLGIPYT</sequence>
<keyword evidence="1" id="KW-0472">Membrane</keyword>
<evidence type="ECO:0000256" key="1">
    <source>
        <dbReference type="SAM" id="Phobius"/>
    </source>
</evidence>
<keyword evidence="3" id="KW-1185">Reference proteome</keyword>
<gene>
    <name evidence="2" type="ORF">HMPREF9450_00678</name>
</gene>
<protein>
    <submittedName>
        <fullName evidence="2">Uncharacterized protein</fullName>
    </submittedName>
</protein>
<dbReference type="HOGENOM" id="CLU_2969077_0_0_10"/>
<name>G5H7M5_9BACT</name>
<comment type="caution">
    <text evidence="2">The sequence shown here is derived from an EMBL/GenBank/DDBJ whole genome shotgun (WGS) entry which is preliminary data.</text>
</comment>
<dbReference type="AlphaFoldDB" id="G5H7M5"/>
<evidence type="ECO:0000313" key="2">
    <source>
        <dbReference type="EMBL" id="EHB92474.1"/>
    </source>
</evidence>